<dbReference type="GO" id="GO:0000166">
    <property type="term" value="F:nucleotide binding"/>
    <property type="evidence" value="ECO:0007669"/>
    <property type="project" value="InterPro"/>
</dbReference>
<dbReference type="Proteomes" id="UP000558113">
    <property type="component" value="Unassembled WGS sequence"/>
</dbReference>
<dbReference type="Pfam" id="PF01408">
    <property type="entry name" value="GFO_IDH_MocA"/>
    <property type="match status" value="1"/>
</dbReference>
<feature type="domain" description="GFO/IDH/MocA-like oxidoreductase" evidence="4">
    <location>
        <begin position="136"/>
        <end position="239"/>
    </location>
</feature>
<dbReference type="RefSeq" id="WP_161702465.1">
    <property type="nucleotide sequence ID" value="NZ_JAAAMU010000015.1"/>
</dbReference>
<evidence type="ECO:0000313" key="6">
    <source>
        <dbReference type="Proteomes" id="UP000558113"/>
    </source>
</evidence>
<organism evidence="5 6">
    <name type="scientific">Paenibacillus sacheonensis</name>
    <dbReference type="NCBI Taxonomy" id="742054"/>
    <lineage>
        <taxon>Bacteria</taxon>
        <taxon>Bacillati</taxon>
        <taxon>Bacillota</taxon>
        <taxon>Bacilli</taxon>
        <taxon>Bacillales</taxon>
        <taxon>Paenibacillaceae</taxon>
        <taxon>Paenibacillus</taxon>
    </lineage>
</organism>
<dbReference type="SUPFAM" id="SSF51735">
    <property type="entry name" value="NAD(P)-binding Rossmann-fold domains"/>
    <property type="match status" value="1"/>
</dbReference>
<keyword evidence="2" id="KW-0560">Oxidoreductase</keyword>
<dbReference type="GO" id="GO:0016491">
    <property type="term" value="F:oxidoreductase activity"/>
    <property type="evidence" value="ECO:0007669"/>
    <property type="project" value="UniProtKB-KW"/>
</dbReference>
<comment type="caution">
    <text evidence="5">The sequence shown here is derived from an EMBL/GenBank/DDBJ whole genome shotgun (WGS) entry which is preliminary data.</text>
</comment>
<evidence type="ECO:0000313" key="5">
    <source>
        <dbReference type="EMBL" id="NBC71962.1"/>
    </source>
</evidence>
<dbReference type="OrthoDB" id="9800252at2"/>
<dbReference type="PANTHER" id="PTHR43708:SF5">
    <property type="entry name" value="CONSERVED EXPRESSED OXIDOREDUCTASE (EUROFUNG)-RELATED"/>
    <property type="match status" value="1"/>
</dbReference>
<evidence type="ECO:0000259" key="4">
    <source>
        <dbReference type="Pfam" id="PF22725"/>
    </source>
</evidence>
<dbReference type="PANTHER" id="PTHR43708">
    <property type="entry name" value="CONSERVED EXPRESSED OXIDOREDUCTASE (EUROFUNG)"/>
    <property type="match status" value="1"/>
</dbReference>
<name>A0A7X4YSW8_9BACL</name>
<dbReference type="SUPFAM" id="SSF55347">
    <property type="entry name" value="Glyceraldehyde-3-phosphate dehydrogenase-like, C-terminal domain"/>
    <property type="match status" value="1"/>
</dbReference>
<reference evidence="5 6" key="1">
    <citation type="submission" date="2020-01" db="EMBL/GenBank/DDBJ databases">
        <title>Paenibacillus soybeanensis sp. nov. isolated from the nodules of soybean (Glycine max(L.) Merr).</title>
        <authorList>
            <person name="Wang H."/>
        </authorList>
    </citation>
    <scope>NUCLEOTIDE SEQUENCE [LARGE SCALE GENOMIC DNA]</scope>
    <source>
        <strain evidence="5 6">DSM 23054</strain>
    </source>
</reference>
<dbReference type="InterPro" id="IPR055170">
    <property type="entry name" value="GFO_IDH_MocA-like_dom"/>
</dbReference>
<dbReference type="InterPro" id="IPR000683">
    <property type="entry name" value="Gfo/Idh/MocA-like_OxRdtase_N"/>
</dbReference>
<proteinExistence type="inferred from homology"/>
<gene>
    <name evidence="5" type="ORF">GT003_23450</name>
</gene>
<protein>
    <submittedName>
        <fullName evidence="5">Gfo/Idh/MocA family oxidoreductase</fullName>
    </submittedName>
</protein>
<evidence type="ECO:0000256" key="2">
    <source>
        <dbReference type="ARBA" id="ARBA00023002"/>
    </source>
</evidence>
<dbReference type="EMBL" id="JAAAMU010000015">
    <property type="protein sequence ID" value="NBC71962.1"/>
    <property type="molecule type" value="Genomic_DNA"/>
</dbReference>
<dbReference type="Gene3D" id="3.30.360.10">
    <property type="entry name" value="Dihydrodipicolinate Reductase, domain 2"/>
    <property type="match status" value="1"/>
</dbReference>
<keyword evidence="6" id="KW-1185">Reference proteome</keyword>
<dbReference type="InterPro" id="IPR051317">
    <property type="entry name" value="Gfo/Idh/MocA_oxidoreduct"/>
</dbReference>
<evidence type="ECO:0000256" key="1">
    <source>
        <dbReference type="ARBA" id="ARBA00010928"/>
    </source>
</evidence>
<feature type="domain" description="Gfo/Idh/MocA-like oxidoreductase N-terminal" evidence="3">
    <location>
        <begin position="11"/>
        <end position="126"/>
    </location>
</feature>
<sequence>MKEKLKLLQAGLGGHGGGVARHFVRCSEDFELVGLLDLNREALQAAGAEFGIPEERLYTDYRAAVTESGADALLLVVISPAHHEIAKYALQQGLHVLIEKPFTLSLADARELVELAEQQRRNIMINQNYRYVTAVLTLKQALSDASLGMPLFAQAHFFCNHDGKPYQRAMDNYALLEMSVHHVDMIRFLLDTDIVAVNGRTWNDPGSGYQGDPHVQAAYDTEAGVPVFYLSSLLAKGKADPWEGVWRFQFQRGTVHLADMGEGYGVYVTDEERQVRKLADAVNGKDSIHGVLAEFAASIRERREPAISGADNLRTLAALFATADSSREGRRIRLPAMRA</sequence>
<comment type="similarity">
    <text evidence="1">Belongs to the Gfo/Idh/MocA family.</text>
</comment>
<evidence type="ECO:0000259" key="3">
    <source>
        <dbReference type="Pfam" id="PF01408"/>
    </source>
</evidence>
<dbReference type="Pfam" id="PF22725">
    <property type="entry name" value="GFO_IDH_MocA_C3"/>
    <property type="match status" value="1"/>
</dbReference>
<dbReference type="AlphaFoldDB" id="A0A7X4YSW8"/>
<accession>A0A7X4YSW8</accession>
<dbReference type="InterPro" id="IPR036291">
    <property type="entry name" value="NAD(P)-bd_dom_sf"/>
</dbReference>
<dbReference type="Gene3D" id="3.40.50.720">
    <property type="entry name" value="NAD(P)-binding Rossmann-like Domain"/>
    <property type="match status" value="1"/>
</dbReference>